<dbReference type="GO" id="GO:0004713">
    <property type="term" value="F:protein tyrosine kinase activity"/>
    <property type="evidence" value="ECO:0007669"/>
    <property type="project" value="UniProtKB-KW"/>
</dbReference>
<dbReference type="Gene3D" id="3.30.505.10">
    <property type="entry name" value="SH2 domain"/>
    <property type="match status" value="1"/>
</dbReference>
<evidence type="ECO:0000256" key="5">
    <source>
        <dbReference type="ARBA" id="ARBA00023137"/>
    </source>
</evidence>
<feature type="region of interest" description="Disordered" evidence="7">
    <location>
        <begin position="1"/>
        <end position="23"/>
    </location>
</feature>
<dbReference type="SUPFAM" id="SSF56112">
    <property type="entry name" value="Protein kinase-like (PK-like)"/>
    <property type="match status" value="1"/>
</dbReference>
<protein>
    <recommendedName>
        <fullName evidence="12">Tyrosine-protein kinase</fullName>
    </recommendedName>
</protein>
<evidence type="ECO:0000259" key="8">
    <source>
        <dbReference type="PROSITE" id="PS50001"/>
    </source>
</evidence>
<feature type="domain" description="SH2" evidence="8">
    <location>
        <begin position="99"/>
        <end position="218"/>
    </location>
</feature>
<dbReference type="Proteomes" id="UP000835052">
    <property type="component" value="Unassembled WGS sequence"/>
</dbReference>
<dbReference type="SUPFAM" id="SSF55550">
    <property type="entry name" value="SH2 domain"/>
    <property type="match status" value="1"/>
</dbReference>
<dbReference type="InterPro" id="IPR001245">
    <property type="entry name" value="Ser-Thr/Tyr_kinase_cat_dom"/>
</dbReference>
<evidence type="ECO:0000256" key="6">
    <source>
        <dbReference type="PROSITE-ProRule" id="PRU00191"/>
    </source>
</evidence>
<dbReference type="InterPro" id="IPR011009">
    <property type="entry name" value="Kinase-like_dom_sf"/>
</dbReference>
<dbReference type="Pfam" id="PF07714">
    <property type="entry name" value="PK_Tyr_Ser-Thr"/>
    <property type="match status" value="1"/>
</dbReference>
<comment type="caution">
    <text evidence="10">The sequence shown here is derived from an EMBL/GenBank/DDBJ whole genome shotgun (WGS) entry which is preliminary data.</text>
</comment>
<gene>
    <name evidence="10" type="ORF">CAUJ_LOCUS12767</name>
</gene>
<feature type="compositionally biased region" description="Basic and acidic residues" evidence="7">
    <location>
        <begin position="7"/>
        <end position="21"/>
    </location>
</feature>
<dbReference type="InterPro" id="IPR050198">
    <property type="entry name" value="Non-receptor_tyrosine_kinases"/>
</dbReference>
<proteinExistence type="predicted"/>
<evidence type="ECO:0000256" key="3">
    <source>
        <dbReference type="ARBA" id="ARBA00022777"/>
    </source>
</evidence>
<keyword evidence="3" id="KW-0418">Kinase</keyword>
<dbReference type="EMBL" id="CAJGYM010000081">
    <property type="protein sequence ID" value="CAD6196856.1"/>
    <property type="molecule type" value="Genomic_DNA"/>
</dbReference>
<organism evidence="10 11">
    <name type="scientific">Caenorhabditis auriculariae</name>
    <dbReference type="NCBI Taxonomy" id="2777116"/>
    <lineage>
        <taxon>Eukaryota</taxon>
        <taxon>Metazoa</taxon>
        <taxon>Ecdysozoa</taxon>
        <taxon>Nematoda</taxon>
        <taxon>Chromadorea</taxon>
        <taxon>Rhabditida</taxon>
        <taxon>Rhabditina</taxon>
        <taxon>Rhabditomorpha</taxon>
        <taxon>Rhabditoidea</taxon>
        <taxon>Rhabditidae</taxon>
        <taxon>Peloderinae</taxon>
        <taxon>Caenorhabditis</taxon>
    </lineage>
</organism>
<evidence type="ECO:0000259" key="9">
    <source>
        <dbReference type="PROSITE" id="PS50011"/>
    </source>
</evidence>
<evidence type="ECO:0000256" key="1">
    <source>
        <dbReference type="ARBA" id="ARBA00022679"/>
    </source>
</evidence>
<dbReference type="OrthoDB" id="3256376at2759"/>
<dbReference type="Gene3D" id="1.10.510.10">
    <property type="entry name" value="Transferase(Phosphotransferase) domain 1"/>
    <property type="match status" value="1"/>
</dbReference>
<dbReference type="AlphaFoldDB" id="A0A8S1HQU8"/>
<dbReference type="InterPro" id="IPR000980">
    <property type="entry name" value="SH2"/>
</dbReference>
<dbReference type="PROSITE" id="PS50001">
    <property type="entry name" value="SH2"/>
    <property type="match status" value="1"/>
</dbReference>
<dbReference type="InterPro" id="IPR000719">
    <property type="entry name" value="Prot_kinase_dom"/>
</dbReference>
<dbReference type="PANTHER" id="PTHR24418">
    <property type="entry name" value="TYROSINE-PROTEIN KINASE"/>
    <property type="match status" value="1"/>
</dbReference>
<keyword evidence="1" id="KW-0808">Transferase</keyword>
<evidence type="ECO:0000256" key="2">
    <source>
        <dbReference type="ARBA" id="ARBA00022741"/>
    </source>
</evidence>
<dbReference type="InterPro" id="IPR036860">
    <property type="entry name" value="SH2_dom_sf"/>
</dbReference>
<keyword evidence="11" id="KW-1185">Reference proteome</keyword>
<evidence type="ECO:0000313" key="11">
    <source>
        <dbReference type="Proteomes" id="UP000835052"/>
    </source>
</evidence>
<dbReference type="GO" id="GO:0005524">
    <property type="term" value="F:ATP binding"/>
    <property type="evidence" value="ECO:0007669"/>
    <property type="project" value="UniProtKB-KW"/>
</dbReference>
<name>A0A8S1HQU8_9PELO</name>
<sequence length="445" mass="51155">MVSVDVEGAKMDPGDPQEEVKNSSGLVFQRIKSGISWFFGGGDRAKSGTDDVFQTEWLVETDNKALSSAPKAIKLESLLMRLENKYAPVEDDEFIDQLWFNHGFLPQMETRMFLRRGGAFLVRKFNYSESEGGKDDLVISVAVPLEYTRTESDDKDENYGRDEPVFIQDYIVSKDGRSKETEIFIDDKMCFENFQDLLAYYIFNPNKESLNIKLFYPAPNRYFQYRQNALKRVETLATGELKEVYIADLEQFGSVEDAKVAVKQVKKDSPNTYDLNEKLIEEARMLLCLDHEHILICHGWQIHKMPFQFIFEYMEGGTLLQFLLTNFDTTSNKRLLQLSLEAARGLQYLHEKRVIHRNICAENCLLSKNGTLRIAGFSLAYRGHAYYMKAPEKLQTRYLAPENLTIFIFISQSDVYSFGVSWNPFFSTECGVFGAFSGLKIIAVQ</sequence>
<reference evidence="10" key="1">
    <citation type="submission" date="2020-10" db="EMBL/GenBank/DDBJ databases">
        <authorList>
            <person name="Kikuchi T."/>
        </authorList>
    </citation>
    <scope>NUCLEOTIDE SEQUENCE</scope>
    <source>
        <strain evidence="10">NKZ352</strain>
    </source>
</reference>
<accession>A0A8S1HQU8</accession>
<evidence type="ECO:0000256" key="4">
    <source>
        <dbReference type="ARBA" id="ARBA00022840"/>
    </source>
</evidence>
<keyword evidence="5" id="KW-0829">Tyrosine-protein kinase</keyword>
<evidence type="ECO:0008006" key="12">
    <source>
        <dbReference type="Google" id="ProtNLM"/>
    </source>
</evidence>
<keyword evidence="4" id="KW-0067">ATP-binding</keyword>
<evidence type="ECO:0000313" key="10">
    <source>
        <dbReference type="EMBL" id="CAD6196856.1"/>
    </source>
</evidence>
<dbReference type="PROSITE" id="PS50011">
    <property type="entry name" value="PROTEIN_KINASE_DOM"/>
    <property type="match status" value="1"/>
</dbReference>
<keyword evidence="6" id="KW-0727">SH2 domain</keyword>
<keyword evidence="2" id="KW-0547">Nucleotide-binding</keyword>
<feature type="domain" description="Protein kinase" evidence="9">
    <location>
        <begin position="230"/>
        <end position="445"/>
    </location>
</feature>
<evidence type="ECO:0000256" key="7">
    <source>
        <dbReference type="SAM" id="MobiDB-lite"/>
    </source>
</evidence>